<organism evidence="8">
    <name type="scientific">Chromera velia CCMP2878</name>
    <dbReference type="NCBI Taxonomy" id="1169474"/>
    <lineage>
        <taxon>Eukaryota</taxon>
        <taxon>Sar</taxon>
        <taxon>Alveolata</taxon>
        <taxon>Colpodellida</taxon>
        <taxon>Chromeraceae</taxon>
        <taxon>Chromera</taxon>
    </lineage>
</organism>
<evidence type="ECO:0000256" key="2">
    <source>
        <dbReference type="ARBA" id="ARBA00022598"/>
    </source>
</evidence>
<dbReference type="GO" id="GO:0005829">
    <property type="term" value="C:cytosol"/>
    <property type="evidence" value="ECO:0007669"/>
    <property type="project" value="TreeGrafter"/>
</dbReference>
<dbReference type="AlphaFoldDB" id="A0A0G4H585"/>
<evidence type="ECO:0000259" key="7">
    <source>
        <dbReference type="PROSITE" id="PS50862"/>
    </source>
</evidence>
<dbReference type="GO" id="GO:0005524">
    <property type="term" value="F:ATP binding"/>
    <property type="evidence" value="ECO:0007669"/>
    <property type="project" value="UniProtKB-KW"/>
</dbReference>
<dbReference type="Pfam" id="PF03590">
    <property type="entry name" value="AsnA"/>
    <property type="match status" value="1"/>
</dbReference>
<accession>A0A0G4H585</accession>
<gene>
    <name evidence="8" type="ORF">Cvel_5705</name>
</gene>
<keyword evidence="1" id="KW-0963">Cytoplasm</keyword>
<dbReference type="GO" id="GO:0006529">
    <property type="term" value="P:asparagine biosynthetic process"/>
    <property type="evidence" value="ECO:0007669"/>
    <property type="project" value="UniProtKB-KW"/>
</dbReference>
<dbReference type="PANTHER" id="PTHR30073">
    <property type="entry name" value="ASPARTATE--AMMONIA LIGASE"/>
    <property type="match status" value="1"/>
</dbReference>
<dbReference type="PANTHER" id="PTHR30073:SF5">
    <property type="entry name" value="ASPARTATE--AMMONIA LIGASE"/>
    <property type="match status" value="1"/>
</dbReference>
<dbReference type="SUPFAM" id="SSF55681">
    <property type="entry name" value="Class II aaRS and biotin synthetases"/>
    <property type="match status" value="1"/>
</dbReference>
<name>A0A0G4H585_9ALVE</name>
<keyword evidence="4" id="KW-0547">Nucleotide-binding</keyword>
<proteinExistence type="predicted"/>
<keyword evidence="6" id="KW-0061">Asparagine biosynthesis</keyword>
<evidence type="ECO:0000256" key="4">
    <source>
        <dbReference type="ARBA" id="ARBA00022741"/>
    </source>
</evidence>
<keyword evidence="5" id="KW-0067">ATP-binding</keyword>
<evidence type="ECO:0000256" key="1">
    <source>
        <dbReference type="ARBA" id="ARBA00022490"/>
    </source>
</evidence>
<sequence>MTSRLEDPGGGIGGSDYSQELPMYCPEDQYMPGNTLAGNYRPVLRGVERMRGVSEVKRTFAALLSKEFNLLPHVSPLAFVTGTGINDDLDGSELKSSVKFRVPNLKGSKRGIEVDLSTVQETHGFDAEVVQSLAKWKRCLCKKYGLCPGEGLVCDSLSIRKGYFGDPTHSNICDQWDWELVITKEQRTLVFLHSVVRRIWRLVKETEREIRNTFPQLKHCQELPEEIRIITAEDLHATWPEEDVHGRENRAVNKWGAIFIQGMGWPMRDGSPPEEVRAPDYDDWNLNGDIIVQHPVTGYRHELSSMGIRVDSESLPKQLAHRRMEDRLQLPYHSSVMSGEVPLTIGGGIGISRLAMLLLQTGHIGEVQAGVWHPRHVQEAQDAGMDVIPSF</sequence>
<reference evidence="8" key="1">
    <citation type="submission" date="2014-11" db="EMBL/GenBank/DDBJ databases">
        <authorList>
            <person name="Otto D Thomas"/>
            <person name="Naeem Raeece"/>
        </authorList>
    </citation>
    <scope>NUCLEOTIDE SEQUENCE</scope>
</reference>
<protein>
    <recommendedName>
        <fullName evidence="7">Aminoacyl-transfer RNA synthetases class-II family profile domain-containing protein</fullName>
    </recommendedName>
</protein>
<evidence type="ECO:0000313" key="8">
    <source>
        <dbReference type="EMBL" id="CEM38866.1"/>
    </source>
</evidence>
<evidence type="ECO:0000256" key="6">
    <source>
        <dbReference type="ARBA" id="ARBA00022888"/>
    </source>
</evidence>
<dbReference type="GO" id="GO:0004071">
    <property type="term" value="F:aspartate-ammonia ligase activity"/>
    <property type="evidence" value="ECO:0007669"/>
    <property type="project" value="InterPro"/>
</dbReference>
<keyword evidence="2" id="KW-0436">Ligase</keyword>
<evidence type="ECO:0000256" key="5">
    <source>
        <dbReference type="ARBA" id="ARBA00022840"/>
    </source>
</evidence>
<dbReference type="InterPro" id="IPR006195">
    <property type="entry name" value="aa-tRNA-synth_II"/>
</dbReference>
<dbReference type="Gene3D" id="3.30.930.10">
    <property type="entry name" value="Bira Bifunctional Protein, Domain 2"/>
    <property type="match status" value="1"/>
</dbReference>
<keyword evidence="3" id="KW-0028">Amino-acid biosynthesis</keyword>
<dbReference type="EMBL" id="CDMZ01001887">
    <property type="protein sequence ID" value="CEM38866.1"/>
    <property type="molecule type" value="Genomic_DNA"/>
</dbReference>
<evidence type="ECO:0000256" key="3">
    <source>
        <dbReference type="ARBA" id="ARBA00022605"/>
    </source>
</evidence>
<feature type="domain" description="Aminoacyl-transfer RNA synthetases class-II family profile" evidence="7">
    <location>
        <begin position="167"/>
        <end position="374"/>
    </location>
</feature>
<dbReference type="InterPro" id="IPR045864">
    <property type="entry name" value="aa-tRNA-synth_II/BPL/LPL"/>
</dbReference>
<dbReference type="VEuPathDB" id="CryptoDB:Cvel_5705"/>
<dbReference type="PROSITE" id="PS50862">
    <property type="entry name" value="AA_TRNA_LIGASE_II"/>
    <property type="match status" value="1"/>
</dbReference>
<dbReference type="InterPro" id="IPR004618">
    <property type="entry name" value="AsnA"/>
</dbReference>